<proteinExistence type="predicted"/>
<gene>
    <name evidence="2" type="ORF">PVAG01_09639</name>
</gene>
<dbReference type="Proteomes" id="UP001629113">
    <property type="component" value="Unassembled WGS sequence"/>
</dbReference>
<protein>
    <submittedName>
        <fullName evidence="2">Uncharacterized protein</fullName>
    </submittedName>
</protein>
<name>A0ABR4P7X3_9HELO</name>
<organism evidence="2 3">
    <name type="scientific">Phlyctema vagabunda</name>
    <dbReference type="NCBI Taxonomy" id="108571"/>
    <lineage>
        <taxon>Eukaryota</taxon>
        <taxon>Fungi</taxon>
        <taxon>Dikarya</taxon>
        <taxon>Ascomycota</taxon>
        <taxon>Pezizomycotina</taxon>
        <taxon>Leotiomycetes</taxon>
        <taxon>Helotiales</taxon>
        <taxon>Dermateaceae</taxon>
        <taxon>Phlyctema</taxon>
    </lineage>
</organism>
<sequence length="154" mass="16717">MTLKTRLMGALPRPLSLSRSNHNTSTNSSSTSSSTSSVTPSSPLSLKLSRTTSRLSLLLKSPSRARFGRSKNHDNAHAVTSPNGTTTFTSTTSLGHSQKYWEDKIKYKGPVDKQCKETLECWSFDGKGNGSQSNMRRESLGGVSPYSSRRGSTV</sequence>
<evidence type="ECO:0000313" key="3">
    <source>
        <dbReference type="Proteomes" id="UP001629113"/>
    </source>
</evidence>
<feature type="compositionally biased region" description="Polar residues" evidence="1">
    <location>
        <begin position="145"/>
        <end position="154"/>
    </location>
</feature>
<feature type="compositionally biased region" description="Low complexity" evidence="1">
    <location>
        <begin position="15"/>
        <end position="62"/>
    </location>
</feature>
<feature type="compositionally biased region" description="Low complexity" evidence="1">
    <location>
        <begin position="80"/>
        <end position="93"/>
    </location>
</feature>
<feature type="region of interest" description="Disordered" evidence="1">
    <location>
        <begin position="1"/>
        <end position="93"/>
    </location>
</feature>
<evidence type="ECO:0000256" key="1">
    <source>
        <dbReference type="SAM" id="MobiDB-lite"/>
    </source>
</evidence>
<evidence type="ECO:0000313" key="2">
    <source>
        <dbReference type="EMBL" id="KAL3419417.1"/>
    </source>
</evidence>
<comment type="caution">
    <text evidence="2">The sequence shown here is derived from an EMBL/GenBank/DDBJ whole genome shotgun (WGS) entry which is preliminary data.</text>
</comment>
<accession>A0ABR4P7X3</accession>
<keyword evidence="3" id="KW-1185">Reference proteome</keyword>
<feature type="region of interest" description="Disordered" evidence="1">
    <location>
        <begin position="126"/>
        <end position="154"/>
    </location>
</feature>
<reference evidence="2 3" key="1">
    <citation type="submission" date="2024-06" db="EMBL/GenBank/DDBJ databases">
        <title>Complete genome of Phlyctema vagabunda strain 19-DSS-EL-015.</title>
        <authorList>
            <person name="Fiorenzani C."/>
        </authorList>
    </citation>
    <scope>NUCLEOTIDE SEQUENCE [LARGE SCALE GENOMIC DNA]</scope>
    <source>
        <strain evidence="2 3">19-DSS-EL-015</strain>
    </source>
</reference>
<dbReference type="EMBL" id="JBFCZG010000008">
    <property type="protein sequence ID" value="KAL3419417.1"/>
    <property type="molecule type" value="Genomic_DNA"/>
</dbReference>